<dbReference type="EMBL" id="JXTB01000042">
    <property type="protein sequence ID" value="PON71789.1"/>
    <property type="molecule type" value="Genomic_DNA"/>
</dbReference>
<reference evidence="3" key="1">
    <citation type="submission" date="2016-06" db="EMBL/GenBank/DDBJ databases">
        <title>Parallel loss of symbiosis genes in relatives of nitrogen-fixing non-legume Parasponia.</title>
        <authorList>
            <person name="Van Velzen R."/>
            <person name="Holmer R."/>
            <person name="Bu F."/>
            <person name="Rutten L."/>
            <person name="Van Zeijl A."/>
            <person name="Liu W."/>
            <person name="Santuari L."/>
            <person name="Cao Q."/>
            <person name="Sharma T."/>
            <person name="Shen D."/>
            <person name="Roswanjaya Y."/>
            <person name="Wardhani T."/>
            <person name="Kalhor M.S."/>
            <person name="Jansen J."/>
            <person name="Van den Hoogen J."/>
            <person name="Gungor B."/>
            <person name="Hartog M."/>
            <person name="Hontelez J."/>
            <person name="Verver J."/>
            <person name="Yang W.-C."/>
            <person name="Schijlen E."/>
            <person name="Repin R."/>
            <person name="Schilthuizen M."/>
            <person name="Schranz E."/>
            <person name="Heidstra R."/>
            <person name="Miyata K."/>
            <person name="Fedorova E."/>
            <person name="Kohlen W."/>
            <person name="Bisseling T."/>
            <person name="Smit S."/>
            <person name="Geurts R."/>
        </authorList>
    </citation>
    <scope>NUCLEOTIDE SEQUENCE [LARGE SCALE GENOMIC DNA]</scope>
    <source>
        <strain evidence="3">cv. WU1-14</strain>
    </source>
</reference>
<feature type="compositionally biased region" description="Polar residues" evidence="1">
    <location>
        <begin position="45"/>
        <end position="57"/>
    </location>
</feature>
<comment type="caution">
    <text evidence="2">The sequence shown here is derived from an EMBL/GenBank/DDBJ whole genome shotgun (WGS) entry which is preliminary data.</text>
</comment>
<dbReference type="Proteomes" id="UP000237105">
    <property type="component" value="Unassembled WGS sequence"/>
</dbReference>
<organism evidence="2 3">
    <name type="scientific">Parasponia andersonii</name>
    <name type="common">Sponia andersonii</name>
    <dbReference type="NCBI Taxonomy" id="3476"/>
    <lineage>
        <taxon>Eukaryota</taxon>
        <taxon>Viridiplantae</taxon>
        <taxon>Streptophyta</taxon>
        <taxon>Embryophyta</taxon>
        <taxon>Tracheophyta</taxon>
        <taxon>Spermatophyta</taxon>
        <taxon>Magnoliopsida</taxon>
        <taxon>eudicotyledons</taxon>
        <taxon>Gunneridae</taxon>
        <taxon>Pentapetalae</taxon>
        <taxon>rosids</taxon>
        <taxon>fabids</taxon>
        <taxon>Rosales</taxon>
        <taxon>Cannabaceae</taxon>
        <taxon>Parasponia</taxon>
    </lineage>
</organism>
<keyword evidence="3" id="KW-1185">Reference proteome</keyword>
<name>A0A2P5DES1_PARAD</name>
<gene>
    <name evidence="2" type="ORF">PanWU01x14_069760</name>
</gene>
<feature type="non-terminal residue" evidence="2">
    <location>
        <position position="85"/>
    </location>
</feature>
<sequence>MNPKEQCNAITIRSGKQVEQPSEPISTTPLPSLLSPSLSTRGHYQEQQSRPQGQSEIRQVELTKPKSKFSQTTHRHMSFQFHILR</sequence>
<feature type="region of interest" description="Disordered" evidence="1">
    <location>
        <begin position="1"/>
        <end position="58"/>
    </location>
</feature>
<evidence type="ECO:0000313" key="3">
    <source>
        <dbReference type="Proteomes" id="UP000237105"/>
    </source>
</evidence>
<accession>A0A2P5DES1</accession>
<feature type="compositionally biased region" description="Low complexity" evidence="1">
    <location>
        <begin position="26"/>
        <end position="40"/>
    </location>
</feature>
<proteinExistence type="predicted"/>
<dbReference type="AlphaFoldDB" id="A0A2P5DES1"/>
<protein>
    <submittedName>
        <fullName evidence="2">Uncharacterized protein</fullName>
    </submittedName>
</protein>
<evidence type="ECO:0000313" key="2">
    <source>
        <dbReference type="EMBL" id="PON71789.1"/>
    </source>
</evidence>
<evidence type="ECO:0000256" key="1">
    <source>
        <dbReference type="SAM" id="MobiDB-lite"/>
    </source>
</evidence>